<evidence type="ECO:0000256" key="5">
    <source>
        <dbReference type="ARBA" id="ARBA00020367"/>
    </source>
</evidence>
<name>A0A833L2X7_UNCSA</name>
<dbReference type="GO" id="GO:0005524">
    <property type="term" value="F:ATP binding"/>
    <property type="evidence" value="ECO:0007669"/>
    <property type="project" value="UniProtKB-KW"/>
</dbReference>
<keyword evidence="10 15" id="KW-0067">ATP-binding</keyword>
<evidence type="ECO:0000256" key="4">
    <source>
        <dbReference type="ARBA" id="ARBA00013047"/>
    </source>
</evidence>
<dbReference type="GO" id="GO:0004641">
    <property type="term" value="F:phosphoribosylformylglycinamidine cyclo-ligase activity"/>
    <property type="evidence" value="ECO:0007669"/>
    <property type="project" value="UniProtKB-UniRule"/>
</dbReference>
<evidence type="ECO:0000256" key="11">
    <source>
        <dbReference type="ARBA" id="ARBA00031908"/>
    </source>
</evidence>
<dbReference type="InterPro" id="IPR010918">
    <property type="entry name" value="PurM-like_C_dom"/>
</dbReference>
<dbReference type="HAMAP" id="MF_00741">
    <property type="entry name" value="AIRS"/>
    <property type="match status" value="1"/>
</dbReference>
<keyword evidence="6 15" id="KW-0963">Cytoplasm</keyword>
<evidence type="ECO:0000256" key="14">
    <source>
        <dbReference type="ARBA" id="ARBA00049057"/>
    </source>
</evidence>
<dbReference type="GO" id="GO:0006189">
    <property type="term" value="P:'de novo' IMP biosynthetic process"/>
    <property type="evidence" value="ECO:0007669"/>
    <property type="project" value="UniProtKB-UniRule"/>
</dbReference>
<evidence type="ECO:0000256" key="1">
    <source>
        <dbReference type="ARBA" id="ARBA00004496"/>
    </source>
</evidence>
<dbReference type="Pfam" id="PF02769">
    <property type="entry name" value="AIRS_C"/>
    <property type="match status" value="1"/>
</dbReference>
<dbReference type="EMBL" id="WPAF01000027">
    <property type="protein sequence ID" value="KAF0133404.1"/>
    <property type="molecule type" value="Genomic_DNA"/>
</dbReference>
<dbReference type="InterPro" id="IPR004733">
    <property type="entry name" value="PurM_cligase"/>
</dbReference>
<accession>A0A833L2X7</accession>
<comment type="subcellular location">
    <subcellularLocation>
        <location evidence="1 15">Cytoplasm</location>
    </subcellularLocation>
</comment>
<keyword evidence="7 15" id="KW-0436">Ligase</keyword>
<dbReference type="GO" id="GO:0004637">
    <property type="term" value="F:phosphoribosylamine-glycine ligase activity"/>
    <property type="evidence" value="ECO:0007669"/>
    <property type="project" value="TreeGrafter"/>
</dbReference>
<gene>
    <name evidence="15" type="primary">purM</name>
    <name evidence="18" type="ORF">FD145_1314</name>
</gene>
<evidence type="ECO:0000259" key="16">
    <source>
        <dbReference type="Pfam" id="PF00586"/>
    </source>
</evidence>
<dbReference type="CDD" id="cd02196">
    <property type="entry name" value="PurM"/>
    <property type="match status" value="1"/>
</dbReference>
<dbReference type="Pfam" id="PF00586">
    <property type="entry name" value="AIRS"/>
    <property type="match status" value="1"/>
</dbReference>
<sequence>MNYYEPGYEVVKRAKALARSTFIKGVASEIGFFGGCFAIDKENILVSGADGVGTKLKIAFMMGKHDTVGIDLVAMNVDDVVACGAKPLFFLDYIGCQKIIPDVIGEILEGIAAGCRQAGCALIGGETAELSDMYIEGEYDLAGFAVGIVKKKKLIDGKKIKIGDKIIGIQSSGLHSNGYTLARKVLMTDAKLSLNEKLNGLEKSLGLELLTPTKIYTKSILSLIKKVDVKGIAHITGGGLPENVARLIKKGMKAEIQKSSWNPKAIFRIIQTYGRVSDGEMYKAFNMGVGMVVAVSGKEADKTIKVLNDLGEKAYLIGEFQKGNQQVEIV</sequence>
<evidence type="ECO:0000256" key="3">
    <source>
        <dbReference type="ARBA" id="ARBA00010280"/>
    </source>
</evidence>
<feature type="domain" description="PurM-like N-terminal" evidence="16">
    <location>
        <begin position="36"/>
        <end position="149"/>
    </location>
</feature>
<evidence type="ECO:0000313" key="19">
    <source>
        <dbReference type="Proteomes" id="UP000488506"/>
    </source>
</evidence>
<dbReference type="NCBIfam" id="TIGR00878">
    <property type="entry name" value="purM"/>
    <property type="match status" value="1"/>
</dbReference>
<feature type="domain" description="PurM-like C-terminal" evidence="17">
    <location>
        <begin position="161"/>
        <end position="325"/>
    </location>
</feature>
<reference evidence="18 19" key="1">
    <citation type="submission" date="2019-12" db="EMBL/GenBank/DDBJ databases">
        <authorList>
            <person name="Wolfe R."/>
            <person name="Danczak R."/>
            <person name="Wilkins M."/>
        </authorList>
    </citation>
    <scope>NUCLEOTIDE SEQUENCE [LARGE SCALE GENOMIC DNA]</scope>
    <source>
        <strain evidence="18">X2_MaxBin.013</strain>
    </source>
</reference>
<keyword evidence="9 15" id="KW-0658">Purine biosynthesis</keyword>
<evidence type="ECO:0000256" key="9">
    <source>
        <dbReference type="ARBA" id="ARBA00022755"/>
    </source>
</evidence>
<dbReference type="GO" id="GO:0046084">
    <property type="term" value="P:adenine biosynthetic process"/>
    <property type="evidence" value="ECO:0007669"/>
    <property type="project" value="TreeGrafter"/>
</dbReference>
<evidence type="ECO:0000256" key="13">
    <source>
        <dbReference type="ARBA" id="ARBA00033093"/>
    </source>
</evidence>
<evidence type="ECO:0000259" key="17">
    <source>
        <dbReference type="Pfam" id="PF02769"/>
    </source>
</evidence>
<dbReference type="AlphaFoldDB" id="A0A833L2X7"/>
<dbReference type="SUPFAM" id="SSF55326">
    <property type="entry name" value="PurM N-terminal domain-like"/>
    <property type="match status" value="1"/>
</dbReference>
<proteinExistence type="inferred from homology"/>
<dbReference type="InterPro" id="IPR016188">
    <property type="entry name" value="PurM-like_N"/>
</dbReference>
<dbReference type="PANTHER" id="PTHR10520">
    <property type="entry name" value="TRIFUNCTIONAL PURINE BIOSYNTHETIC PROTEIN ADENOSINE-3-RELATED"/>
    <property type="match status" value="1"/>
</dbReference>
<evidence type="ECO:0000256" key="7">
    <source>
        <dbReference type="ARBA" id="ARBA00022598"/>
    </source>
</evidence>
<dbReference type="InterPro" id="IPR036921">
    <property type="entry name" value="PurM-like_N_sf"/>
</dbReference>
<evidence type="ECO:0000256" key="12">
    <source>
        <dbReference type="ARBA" id="ARBA00032931"/>
    </source>
</evidence>
<keyword evidence="8 15" id="KW-0547">Nucleotide-binding</keyword>
<dbReference type="Gene3D" id="3.90.650.10">
    <property type="entry name" value="PurM-like C-terminal domain"/>
    <property type="match status" value="1"/>
</dbReference>
<dbReference type="GO" id="GO:0005829">
    <property type="term" value="C:cytosol"/>
    <property type="evidence" value="ECO:0007669"/>
    <property type="project" value="TreeGrafter"/>
</dbReference>
<evidence type="ECO:0000256" key="8">
    <source>
        <dbReference type="ARBA" id="ARBA00022741"/>
    </source>
</evidence>
<dbReference type="UniPathway" id="UPA00074">
    <property type="reaction ID" value="UER00129"/>
</dbReference>
<comment type="catalytic activity">
    <reaction evidence="14 15">
        <text>2-formamido-N(1)-(5-O-phospho-beta-D-ribosyl)acetamidine + ATP = 5-amino-1-(5-phospho-beta-D-ribosyl)imidazole + ADP + phosphate + H(+)</text>
        <dbReference type="Rhea" id="RHEA:23032"/>
        <dbReference type="ChEBI" id="CHEBI:15378"/>
        <dbReference type="ChEBI" id="CHEBI:30616"/>
        <dbReference type="ChEBI" id="CHEBI:43474"/>
        <dbReference type="ChEBI" id="CHEBI:137981"/>
        <dbReference type="ChEBI" id="CHEBI:147287"/>
        <dbReference type="ChEBI" id="CHEBI:456216"/>
        <dbReference type="EC" id="6.3.3.1"/>
    </reaction>
</comment>
<dbReference type="Gene3D" id="3.30.1330.10">
    <property type="entry name" value="PurM-like, N-terminal domain"/>
    <property type="match status" value="1"/>
</dbReference>
<dbReference type="InterPro" id="IPR036676">
    <property type="entry name" value="PurM-like_C_sf"/>
</dbReference>
<evidence type="ECO:0000256" key="6">
    <source>
        <dbReference type="ARBA" id="ARBA00022490"/>
    </source>
</evidence>
<evidence type="ECO:0000313" key="18">
    <source>
        <dbReference type="EMBL" id="KAF0133404.1"/>
    </source>
</evidence>
<evidence type="ECO:0000256" key="10">
    <source>
        <dbReference type="ARBA" id="ARBA00022840"/>
    </source>
</evidence>
<dbReference type="SUPFAM" id="SSF56042">
    <property type="entry name" value="PurM C-terminal domain-like"/>
    <property type="match status" value="1"/>
</dbReference>
<organism evidence="18 19">
    <name type="scientific">Candidatus Saganbacteria bacterium</name>
    <dbReference type="NCBI Taxonomy" id="2575572"/>
    <lineage>
        <taxon>Bacteria</taxon>
        <taxon>Bacillati</taxon>
        <taxon>Saganbacteria</taxon>
    </lineage>
</organism>
<comment type="similarity">
    <text evidence="3 15">Belongs to the AIR synthase family.</text>
</comment>
<comment type="caution">
    <text evidence="18">The sequence shown here is derived from an EMBL/GenBank/DDBJ whole genome shotgun (WGS) entry which is preliminary data.</text>
</comment>
<evidence type="ECO:0000256" key="15">
    <source>
        <dbReference type="HAMAP-Rule" id="MF_00741"/>
    </source>
</evidence>
<dbReference type="FunFam" id="3.90.650.10:FF:000011">
    <property type="entry name" value="Phosphoribosylformylglycinamidine cyclo-ligase"/>
    <property type="match status" value="1"/>
</dbReference>
<dbReference type="EC" id="6.3.3.1" evidence="4 15"/>
<protein>
    <recommendedName>
        <fullName evidence="5 15">Phosphoribosylformylglycinamidine cyclo-ligase</fullName>
        <ecNumber evidence="4 15">6.3.3.1</ecNumber>
    </recommendedName>
    <alternativeName>
        <fullName evidence="12 15">AIR synthase</fullName>
    </alternativeName>
    <alternativeName>
        <fullName evidence="13 15">AIRS</fullName>
    </alternativeName>
    <alternativeName>
        <fullName evidence="11 15">Phosphoribosyl-aminoimidazole synthetase</fullName>
    </alternativeName>
</protein>
<dbReference type="PANTHER" id="PTHR10520:SF12">
    <property type="entry name" value="TRIFUNCTIONAL PURINE BIOSYNTHETIC PROTEIN ADENOSINE-3"/>
    <property type="match status" value="1"/>
</dbReference>
<evidence type="ECO:0000256" key="2">
    <source>
        <dbReference type="ARBA" id="ARBA00004686"/>
    </source>
</evidence>
<comment type="pathway">
    <text evidence="2 15">Purine metabolism; IMP biosynthesis via de novo pathway; 5-amino-1-(5-phospho-D-ribosyl)imidazole from N(2)-formyl-N(1)-(5-phospho-D-ribosyl)glycinamide: step 2/2.</text>
</comment>
<dbReference type="Proteomes" id="UP000488506">
    <property type="component" value="Unassembled WGS sequence"/>
</dbReference>